<keyword evidence="1" id="KW-1133">Transmembrane helix</keyword>
<evidence type="ECO:0000313" key="4">
    <source>
        <dbReference type="Proteomes" id="UP000179769"/>
    </source>
</evidence>
<name>A0A1S1PHH4_9ACTN</name>
<dbReference type="InterPro" id="IPR025508">
    <property type="entry name" value="DUF4395"/>
</dbReference>
<dbReference type="InterPro" id="IPR016942">
    <property type="entry name" value="UCP030042"/>
</dbReference>
<dbReference type="Proteomes" id="UP000179769">
    <property type="component" value="Unassembled WGS sequence"/>
</dbReference>
<gene>
    <name evidence="3" type="ORF">BBK14_07685</name>
</gene>
<evidence type="ECO:0000313" key="3">
    <source>
        <dbReference type="EMBL" id="OHV21160.1"/>
    </source>
</evidence>
<organism evidence="3 4">
    <name type="scientific">Parafrankia soli</name>
    <dbReference type="NCBI Taxonomy" id="2599596"/>
    <lineage>
        <taxon>Bacteria</taxon>
        <taxon>Bacillati</taxon>
        <taxon>Actinomycetota</taxon>
        <taxon>Actinomycetes</taxon>
        <taxon>Frankiales</taxon>
        <taxon>Frankiaceae</taxon>
        <taxon>Parafrankia</taxon>
    </lineage>
</organism>
<accession>A0A1S1PHH4</accession>
<reference evidence="4" key="1">
    <citation type="submission" date="2016-07" db="EMBL/GenBank/DDBJ databases">
        <title>Frankia sp. NRRL B-16219 Genome sequencing.</title>
        <authorList>
            <person name="Ghodhbane-Gtari F."/>
            <person name="Swanson E."/>
            <person name="Gueddou A."/>
            <person name="Louati M."/>
            <person name="Nouioui I."/>
            <person name="Hezbri K."/>
            <person name="Abebe-Akele F."/>
            <person name="Simpson S."/>
            <person name="Morris K."/>
            <person name="Thomas K."/>
            <person name="Gtari M."/>
            <person name="Tisa L.S."/>
        </authorList>
    </citation>
    <scope>NUCLEOTIDE SEQUENCE [LARGE SCALE GENOMIC DNA]</scope>
    <source>
        <strain evidence="4">NRRL B-16219</strain>
    </source>
</reference>
<dbReference type="AlphaFoldDB" id="A0A1S1PHH4"/>
<feature type="transmembrane region" description="Helical" evidence="1">
    <location>
        <begin position="35"/>
        <end position="58"/>
    </location>
</feature>
<comment type="caution">
    <text evidence="3">The sequence shown here is derived from an EMBL/GenBank/DDBJ whole genome shotgun (WGS) entry which is preliminary data.</text>
</comment>
<dbReference type="Pfam" id="PF14340">
    <property type="entry name" value="DUF4395"/>
    <property type="match status" value="1"/>
</dbReference>
<keyword evidence="1" id="KW-0812">Transmembrane</keyword>
<keyword evidence="4" id="KW-1185">Reference proteome</keyword>
<dbReference type="PIRSF" id="PIRSF030042">
    <property type="entry name" value="UCP030042"/>
    <property type="match status" value="1"/>
</dbReference>
<sequence length="139" mass="14273">MVDPRGPRFAAAVTTVVLAVTIITGNPWLLLGQTVVFLVGAVAGIRNAPYGLVFRYLVRPRLGPPADLEDEAPPRFAQAVGAVFGVLGTVGLLAGPAALGYSAAALAFAAAFLNAAFGFCLGCQIYLVLRSATVKGART</sequence>
<keyword evidence="1" id="KW-0472">Membrane</keyword>
<dbReference type="OrthoDB" id="345402at2"/>
<evidence type="ECO:0000259" key="2">
    <source>
        <dbReference type="Pfam" id="PF14340"/>
    </source>
</evidence>
<proteinExistence type="predicted"/>
<dbReference type="RefSeq" id="WP_071066508.1">
    <property type="nucleotide sequence ID" value="NZ_MAXA01000257.1"/>
</dbReference>
<evidence type="ECO:0000256" key="1">
    <source>
        <dbReference type="SAM" id="Phobius"/>
    </source>
</evidence>
<feature type="domain" description="DUF4395" evidence="2">
    <location>
        <begin position="2"/>
        <end position="130"/>
    </location>
</feature>
<protein>
    <recommendedName>
        <fullName evidence="2">DUF4395 domain-containing protein</fullName>
    </recommendedName>
</protein>
<feature type="transmembrane region" description="Helical" evidence="1">
    <location>
        <begin position="9"/>
        <end position="29"/>
    </location>
</feature>
<feature type="transmembrane region" description="Helical" evidence="1">
    <location>
        <begin position="105"/>
        <end position="129"/>
    </location>
</feature>
<dbReference type="EMBL" id="MAXA01000257">
    <property type="protein sequence ID" value="OHV21160.1"/>
    <property type="molecule type" value="Genomic_DNA"/>
</dbReference>
<feature type="transmembrane region" description="Helical" evidence="1">
    <location>
        <begin position="79"/>
        <end position="99"/>
    </location>
</feature>